<feature type="region of interest" description="Disordered" evidence="4">
    <location>
        <begin position="342"/>
        <end position="379"/>
    </location>
</feature>
<evidence type="ECO:0000256" key="2">
    <source>
        <dbReference type="ARBA" id="ARBA00023043"/>
    </source>
</evidence>
<dbReference type="PRINTS" id="PR01415">
    <property type="entry name" value="ANKYRIN"/>
</dbReference>
<feature type="repeat" description="ANK" evidence="3">
    <location>
        <begin position="171"/>
        <end position="203"/>
    </location>
</feature>
<dbReference type="STRING" id="157072.A0A024TTR6"/>
<dbReference type="GO" id="GO:0004842">
    <property type="term" value="F:ubiquitin-protein transferase activity"/>
    <property type="evidence" value="ECO:0007669"/>
    <property type="project" value="InterPro"/>
</dbReference>
<dbReference type="eggNOG" id="KOG4177">
    <property type="taxonomic scope" value="Eukaryota"/>
</dbReference>
<evidence type="ECO:0000256" key="4">
    <source>
        <dbReference type="SAM" id="MobiDB-lite"/>
    </source>
</evidence>
<dbReference type="Pfam" id="PF04564">
    <property type="entry name" value="U-box"/>
    <property type="match status" value="1"/>
</dbReference>
<dbReference type="VEuPathDB" id="FungiDB:H310_09465"/>
<dbReference type="SUPFAM" id="SSF48403">
    <property type="entry name" value="Ankyrin repeat"/>
    <property type="match status" value="1"/>
</dbReference>
<proteinExistence type="predicted"/>
<dbReference type="PROSITE" id="PS50297">
    <property type="entry name" value="ANK_REP_REGION"/>
    <property type="match status" value="4"/>
</dbReference>
<dbReference type="SMART" id="SM00504">
    <property type="entry name" value="Ubox"/>
    <property type="match status" value="1"/>
</dbReference>
<feature type="region of interest" description="Disordered" evidence="4">
    <location>
        <begin position="403"/>
        <end position="429"/>
    </location>
</feature>
<dbReference type="Gene3D" id="3.30.40.10">
    <property type="entry name" value="Zinc/RING finger domain, C3HC4 (zinc finger)"/>
    <property type="match status" value="1"/>
</dbReference>
<feature type="repeat" description="ANK" evidence="3">
    <location>
        <begin position="244"/>
        <end position="276"/>
    </location>
</feature>
<feature type="repeat" description="ANK" evidence="3">
    <location>
        <begin position="277"/>
        <end position="309"/>
    </location>
</feature>
<evidence type="ECO:0000259" key="5">
    <source>
        <dbReference type="PROSITE" id="PS51698"/>
    </source>
</evidence>
<dbReference type="SUPFAM" id="SSF57850">
    <property type="entry name" value="RING/U-box"/>
    <property type="match status" value="1"/>
</dbReference>
<dbReference type="InterPro" id="IPR045210">
    <property type="entry name" value="RING-Ubox_PUB"/>
</dbReference>
<name>A0A024TTR6_9STRA</name>
<dbReference type="GeneID" id="20086515"/>
<dbReference type="eggNOG" id="KOG0167">
    <property type="taxonomic scope" value="Eukaryota"/>
</dbReference>
<feature type="compositionally biased region" description="Basic residues" evidence="4">
    <location>
        <begin position="416"/>
        <end position="425"/>
    </location>
</feature>
<protein>
    <recommendedName>
        <fullName evidence="5">U-box domain-containing protein</fullName>
    </recommendedName>
</protein>
<dbReference type="Pfam" id="PF12796">
    <property type="entry name" value="Ank_2"/>
    <property type="match status" value="2"/>
</dbReference>
<evidence type="ECO:0000256" key="1">
    <source>
        <dbReference type="ARBA" id="ARBA00022737"/>
    </source>
</evidence>
<dbReference type="PROSITE" id="PS50088">
    <property type="entry name" value="ANK_REPEAT"/>
    <property type="match status" value="4"/>
</dbReference>
<feature type="domain" description="U-box" evidence="5">
    <location>
        <begin position="430"/>
        <end position="504"/>
    </location>
</feature>
<feature type="compositionally biased region" description="Low complexity" evidence="4">
    <location>
        <begin position="342"/>
        <end position="357"/>
    </location>
</feature>
<dbReference type="PANTHER" id="PTHR24171">
    <property type="entry name" value="ANKYRIN REPEAT DOMAIN-CONTAINING PROTEIN 39-RELATED"/>
    <property type="match status" value="1"/>
</dbReference>
<dbReference type="RefSeq" id="XP_008873769.1">
    <property type="nucleotide sequence ID" value="XM_008875547.1"/>
</dbReference>
<feature type="compositionally biased region" description="Basic and acidic residues" evidence="4">
    <location>
        <begin position="405"/>
        <end position="415"/>
    </location>
</feature>
<dbReference type="Gene3D" id="1.25.40.20">
    <property type="entry name" value="Ankyrin repeat-containing domain"/>
    <property type="match status" value="2"/>
</dbReference>
<feature type="compositionally biased region" description="Acidic residues" evidence="4">
    <location>
        <begin position="534"/>
        <end position="543"/>
    </location>
</feature>
<organism evidence="6">
    <name type="scientific">Aphanomyces invadans</name>
    <dbReference type="NCBI Taxonomy" id="157072"/>
    <lineage>
        <taxon>Eukaryota</taxon>
        <taxon>Sar</taxon>
        <taxon>Stramenopiles</taxon>
        <taxon>Oomycota</taxon>
        <taxon>Saprolegniomycetes</taxon>
        <taxon>Saprolegniales</taxon>
        <taxon>Verrucalvaceae</taxon>
        <taxon>Aphanomyces</taxon>
    </lineage>
</organism>
<dbReference type="OrthoDB" id="20872at2759"/>
<dbReference type="EMBL" id="KI913972">
    <property type="protein sequence ID" value="ETV97560.1"/>
    <property type="molecule type" value="Genomic_DNA"/>
</dbReference>
<dbReference type="PANTHER" id="PTHR24171:SF8">
    <property type="entry name" value="BRCA1-ASSOCIATED RING DOMAIN PROTEIN 1"/>
    <property type="match status" value="1"/>
</dbReference>
<feature type="compositionally biased region" description="Basic and acidic residues" evidence="4">
    <location>
        <begin position="366"/>
        <end position="379"/>
    </location>
</feature>
<dbReference type="InterPro" id="IPR013083">
    <property type="entry name" value="Znf_RING/FYVE/PHD"/>
</dbReference>
<dbReference type="PROSITE" id="PS51698">
    <property type="entry name" value="U_BOX"/>
    <property type="match status" value="1"/>
</dbReference>
<evidence type="ECO:0000313" key="6">
    <source>
        <dbReference type="EMBL" id="ETV97560.1"/>
    </source>
</evidence>
<reference evidence="6" key="1">
    <citation type="submission" date="2013-12" db="EMBL/GenBank/DDBJ databases">
        <title>The Genome Sequence of Aphanomyces invadans NJM9701.</title>
        <authorList>
            <consortium name="The Broad Institute Genomics Platform"/>
            <person name="Russ C."/>
            <person name="Tyler B."/>
            <person name="van West P."/>
            <person name="Dieguez-Uribeondo J."/>
            <person name="Young S.K."/>
            <person name="Zeng Q."/>
            <person name="Gargeya S."/>
            <person name="Fitzgerald M."/>
            <person name="Abouelleil A."/>
            <person name="Alvarado L."/>
            <person name="Chapman S.B."/>
            <person name="Gainer-Dewar J."/>
            <person name="Goldberg J."/>
            <person name="Griggs A."/>
            <person name="Gujja S."/>
            <person name="Hansen M."/>
            <person name="Howarth C."/>
            <person name="Imamovic A."/>
            <person name="Ireland A."/>
            <person name="Larimer J."/>
            <person name="McCowan C."/>
            <person name="Murphy C."/>
            <person name="Pearson M."/>
            <person name="Poon T.W."/>
            <person name="Priest M."/>
            <person name="Roberts A."/>
            <person name="Saif S."/>
            <person name="Shea T."/>
            <person name="Sykes S."/>
            <person name="Wortman J."/>
            <person name="Nusbaum C."/>
            <person name="Birren B."/>
        </authorList>
    </citation>
    <scope>NUCLEOTIDE SEQUENCE [LARGE SCALE GENOMIC DNA]</scope>
    <source>
        <strain evidence="6">NJM9701</strain>
    </source>
</reference>
<dbReference type="GO" id="GO:0085020">
    <property type="term" value="P:protein K6-linked ubiquitination"/>
    <property type="evidence" value="ECO:0007669"/>
    <property type="project" value="TreeGrafter"/>
</dbReference>
<feature type="repeat" description="ANK" evidence="3">
    <location>
        <begin position="204"/>
        <end position="229"/>
    </location>
</feature>
<dbReference type="InterPro" id="IPR036770">
    <property type="entry name" value="Ankyrin_rpt-contain_sf"/>
</dbReference>
<evidence type="ECO:0000256" key="3">
    <source>
        <dbReference type="PROSITE-ProRule" id="PRU00023"/>
    </source>
</evidence>
<dbReference type="InterPro" id="IPR003613">
    <property type="entry name" value="Ubox_domain"/>
</dbReference>
<dbReference type="AlphaFoldDB" id="A0A024TTR6"/>
<accession>A0A024TTR6</accession>
<dbReference type="SMART" id="SM00248">
    <property type="entry name" value="ANK"/>
    <property type="match status" value="5"/>
</dbReference>
<dbReference type="InterPro" id="IPR002110">
    <property type="entry name" value="Ankyrin_rpt"/>
</dbReference>
<sequence>MGGGISTNGDLSQMIACTMLIGEAMFQGLDPRYVRFPDMYRLYDFHVGKTKFRTYKPGGATYVVFNADGSSGVIDRVTGAPPPEVDDSPRDDIDEDDKSKYLVVHFGDDRIVVDLAMINTPNKDGWTPLHASCHTLNAVDAGKAILKAVLAQDPSADLNIKTSRGPGSFSSGYTPLHIACAYGMEALVVKLIQAKADVHVTNSVQWTPLHEACHRGYTSIVKELLHAGAKHDGVCPEFALCPFPGQTPLGEAARQGHLDTLKLLLDHGADKNGVNALNWTALHEAAYHNRSDVVQMLVVYGADVRMKTNRGAMASELTISSEIKTMLEDMASHEVDAAVRNENGNNNAASHGGNSPGKASASKTSPSKERVDVKAPDGPLSRKEEFALLGDLPSLQRLHVPAKADQVHGCKTEGKAHKKKSKRKQSKDEAVPAEFQCAITHKLLVDPVKSPYGHVFERHVIEKWIQDYGHRCPITGEPLGHGQLTPDAHLKQEIAAWNAPVSISATTAGSPPKKQEEVKVVASSAVESKLDAKDPDEDDMYSF</sequence>
<keyword evidence="2 3" id="KW-0040">ANK repeat</keyword>
<dbReference type="CDD" id="cd16664">
    <property type="entry name" value="RING-Ubox_PUB"/>
    <property type="match status" value="1"/>
</dbReference>
<feature type="region of interest" description="Disordered" evidence="4">
    <location>
        <begin position="506"/>
        <end position="543"/>
    </location>
</feature>
<gene>
    <name evidence="6" type="ORF">H310_09465</name>
</gene>
<keyword evidence="1" id="KW-0677">Repeat</keyword>